<protein>
    <submittedName>
        <fullName evidence="2">Uncharacterized protein</fullName>
    </submittedName>
</protein>
<proteinExistence type="predicted"/>
<gene>
    <name evidence="2" type="ORF">NDU88_006436</name>
</gene>
<feature type="region of interest" description="Disordered" evidence="1">
    <location>
        <begin position="67"/>
        <end position="96"/>
    </location>
</feature>
<comment type="caution">
    <text evidence="2">The sequence shown here is derived from an EMBL/GenBank/DDBJ whole genome shotgun (WGS) entry which is preliminary data.</text>
</comment>
<sequence>MPGMPVSAFHTPMPVTLRGGAGLHLPASHCLMQGSAFPMPMPVTLRGAPGSTFPRHTVYIEERRPYARGRTSFTQRHADARRRKVSRVRPPDKASLRCTSGTRVAALSLAPGRTSSTKTLTNMKCLLQDGKRLLHHQPSTR</sequence>
<dbReference type="Proteomes" id="UP001066276">
    <property type="component" value="Chromosome 1_2"/>
</dbReference>
<keyword evidence="3" id="KW-1185">Reference proteome</keyword>
<organism evidence="2 3">
    <name type="scientific">Pleurodeles waltl</name>
    <name type="common">Iberian ribbed newt</name>
    <dbReference type="NCBI Taxonomy" id="8319"/>
    <lineage>
        <taxon>Eukaryota</taxon>
        <taxon>Metazoa</taxon>
        <taxon>Chordata</taxon>
        <taxon>Craniata</taxon>
        <taxon>Vertebrata</taxon>
        <taxon>Euteleostomi</taxon>
        <taxon>Amphibia</taxon>
        <taxon>Batrachia</taxon>
        <taxon>Caudata</taxon>
        <taxon>Salamandroidea</taxon>
        <taxon>Salamandridae</taxon>
        <taxon>Pleurodelinae</taxon>
        <taxon>Pleurodeles</taxon>
    </lineage>
</organism>
<dbReference type="EMBL" id="JANPWB010000002">
    <property type="protein sequence ID" value="KAJ1211074.1"/>
    <property type="molecule type" value="Genomic_DNA"/>
</dbReference>
<reference evidence="2" key="1">
    <citation type="journal article" date="2022" name="bioRxiv">
        <title>Sequencing and chromosome-scale assembly of the giantPleurodeles waltlgenome.</title>
        <authorList>
            <person name="Brown T."/>
            <person name="Elewa A."/>
            <person name="Iarovenko S."/>
            <person name="Subramanian E."/>
            <person name="Araus A.J."/>
            <person name="Petzold A."/>
            <person name="Susuki M."/>
            <person name="Suzuki K.-i.T."/>
            <person name="Hayashi T."/>
            <person name="Toyoda A."/>
            <person name="Oliveira C."/>
            <person name="Osipova E."/>
            <person name="Leigh N.D."/>
            <person name="Simon A."/>
            <person name="Yun M.H."/>
        </authorList>
    </citation>
    <scope>NUCLEOTIDE SEQUENCE</scope>
    <source>
        <strain evidence="2">20211129_DDA</strain>
        <tissue evidence="2">Liver</tissue>
    </source>
</reference>
<accession>A0AAV7WGB0</accession>
<evidence type="ECO:0000313" key="2">
    <source>
        <dbReference type="EMBL" id="KAJ1211074.1"/>
    </source>
</evidence>
<evidence type="ECO:0000256" key="1">
    <source>
        <dbReference type="SAM" id="MobiDB-lite"/>
    </source>
</evidence>
<evidence type="ECO:0000313" key="3">
    <source>
        <dbReference type="Proteomes" id="UP001066276"/>
    </source>
</evidence>
<dbReference type="AlphaFoldDB" id="A0AAV7WGB0"/>
<name>A0AAV7WGB0_PLEWA</name>